<dbReference type="GO" id="GO:0008324">
    <property type="term" value="F:monoatomic cation transmembrane transporter activity"/>
    <property type="evidence" value="ECO:0007669"/>
    <property type="project" value="InterPro"/>
</dbReference>
<reference evidence="2" key="1">
    <citation type="submission" date="2019-08" db="EMBL/GenBank/DDBJ databases">
        <authorList>
            <person name="Kucharzyk K."/>
            <person name="Murdoch R.W."/>
            <person name="Higgins S."/>
            <person name="Loffler F."/>
        </authorList>
    </citation>
    <scope>NUCLEOTIDE SEQUENCE</scope>
</reference>
<dbReference type="Gene3D" id="3.30.70.1450">
    <property type="entry name" value="Regulator of K+ conductance, C-terminal domain"/>
    <property type="match status" value="1"/>
</dbReference>
<dbReference type="AlphaFoldDB" id="A0A645HD07"/>
<evidence type="ECO:0000313" key="2">
    <source>
        <dbReference type="EMBL" id="MPN36907.1"/>
    </source>
</evidence>
<comment type="caution">
    <text evidence="2">The sequence shown here is derived from an EMBL/GenBank/DDBJ whole genome shotgun (WGS) entry which is preliminary data.</text>
</comment>
<dbReference type="SUPFAM" id="SSF116726">
    <property type="entry name" value="TrkA C-terminal domain-like"/>
    <property type="match status" value="1"/>
</dbReference>
<organism evidence="2">
    <name type="scientific">bioreactor metagenome</name>
    <dbReference type="NCBI Taxonomy" id="1076179"/>
    <lineage>
        <taxon>unclassified sequences</taxon>
        <taxon>metagenomes</taxon>
        <taxon>ecological metagenomes</taxon>
    </lineage>
</organism>
<feature type="domain" description="RCK C-terminal" evidence="1">
    <location>
        <begin position="1"/>
        <end position="76"/>
    </location>
</feature>
<dbReference type="GO" id="GO:0006813">
    <property type="term" value="P:potassium ion transport"/>
    <property type="evidence" value="ECO:0007669"/>
    <property type="project" value="InterPro"/>
</dbReference>
<evidence type="ECO:0000259" key="1">
    <source>
        <dbReference type="PROSITE" id="PS51202"/>
    </source>
</evidence>
<dbReference type="InterPro" id="IPR036721">
    <property type="entry name" value="RCK_C_sf"/>
</dbReference>
<protein>
    <recommendedName>
        <fullName evidence="1">RCK C-terminal domain-containing protein</fullName>
    </recommendedName>
</protein>
<proteinExistence type="predicted"/>
<accession>A0A645HD07</accession>
<dbReference type="EMBL" id="VSSQ01091309">
    <property type="protein sequence ID" value="MPN36907.1"/>
    <property type="molecule type" value="Genomic_DNA"/>
</dbReference>
<dbReference type="PROSITE" id="PS51202">
    <property type="entry name" value="RCK_C"/>
    <property type="match status" value="1"/>
</dbReference>
<name>A0A645HD07_9ZZZZ</name>
<dbReference type="Pfam" id="PF02080">
    <property type="entry name" value="TrkA_C"/>
    <property type="match status" value="1"/>
</dbReference>
<dbReference type="InterPro" id="IPR006037">
    <property type="entry name" value="RCK_C"/>
</dbReference>
<sequence length="76" mass="8851">MFEFKGSYIAEVKIPEAMVNKTIRELDLRNRYNIIILLVKKPGQEISTVWDPNMVLQEDDQLTVIGKEKAILEVFK</sequence>
<gene>
    <name evidence="2" type="ORF">SDC9_184419</name>
</gene>